<comment type="caution">
    <text evidence="3">The sequence shown here is derived from an EMBL/GenBank/DDBJ whole genome shotgun (WGS) entry which is preliminary data.</text>
</comment>
<protein>
    <submittedName>
        <fullName evidence="3">DUF3747 domain-containing protein</fullName>
    </submittedName>
</protein>
<feature type="domain" description="SLH" evidence="2">
    <location>
        <begin position="215"/>
        <end position="278"/>
    </location>
</feature>
<gene>
    <name evidence="3" type="ORF">ENR15_03530</name>
</gene>
<feature type="compositionally biased region" description="Pro residues" evidence="1">
    <location>
        <begin position="201"/>
        <end position="213"/>
    </location>
</feature>
<evidence type="ECO:0000313" key="3">
    <source>
        <dbReference type="EMBL" id="HGF99749.1"/>
    </source>
</evidence>
<organism evidence="3">
    <name type="scientific">Planktothricoides sp. SpSt-374</name>
    <dbReference type="NCBI Taxonomy" id="2282167"/>
    <lineage>
        <taxon>Bacteria</taxon>
        <taxon>Bacillati</taxon>
        <taxon>Cyanobacteriota</taxon>
        <taxon>Cyanophyceae</taxon>
        <taxon>Oscillatoriophycideae</taxon>
        <taxon>Oscillatoriales</taxon>
        <taxon>Oscillatoriaceae</taxon>
        <taxon>Planktothricoides</taxon>
    </lineage>
</organism>
<dbReference type="InterPro" id="IPR022222">
    <property type="entry name" value="DUF3747"/>
</dbReference>
<evidence type="ECO:0000256" key="1">
    <source>
        <dbReference type="SAM" id="MobiDB-lite"/>
    </source>
</evidence>
<dbReference type="PROSITE" id="PS51272">
    <property type="entry name" value="SLH"/>
    <property type="match status" value="3"/>
</dbReference>
<dbReference type="EMBL" id="DSPX01000035">
    <property type="protein sequence ID" value="HGF99749.1"/>
    <property type="molecule type" value="Genomic_DNA"/>
</dbReference>
<dbReference type="PANTHER" id="PTHR43308:SF5">
    <property type="entry name" value="S-LAYER PROTEIN _ PEPTIDOGLYCAN ENDO-BETA-N-ACETYLGLUCOSAMINIDASE"/>
    <property type="match status" value="1"/>
</dbReference>
<feature type="domain" description="SLH" evidence="2">
    <location>
        <begin position="283"/>
        <end position="346"/>
    </location>
</feature>
<dbReference type="Pfam" id="PF00395">
    <property type="entry name" value="SLH"/>
    <property type="match status" value="2"/>
</dbReference>
<reference evidence="3" key="1">
    <citation type="journal article" date="2020" name="mSystems">
        <title>Genome- and Community-Level Interaction Insights into Carbon Utilization and Element Cycling Functions of Hydrothermarchaeota in Hydrothermal Sediment.</title>
        <authorList>
            <person name="Zhou Z."/>
            <person name="Liu Y."/>
            <person name="Xu W."/>
            <person name="Pan J."/>
            <person name="Luo Z.H."/>
            <person name="Li M."/>
        </authorList>
    </citation>
    <scope>NUCLEOTIDE SEQUENCE [LARGE SCALE GENOMIC DNA]</scope>
    <source>
        <strain evidence="3">SpSt-374</strain>
    </source>
</reference>
<name>A0A7C3VMD1_9CYAN</name>
<proteinExistence type="predicted"/>
<dbReference type="InterPro" id="IPR051465">
    <property type="entry name" value="Cell_Envelope_Struct_Comp"/>
</dbReference>
<sequence length="416" mass="44733">MKNWFRSNIAGLTTAAVFSMSAIGALTHRLEPAAAALFGKQEVNQNEFIAVAIPRGTTRYGLVIIEQQSSQRRCWSESGSNPTNVDLLLLTFDFTGICGRSTDSNGYSLRVSDEDLGLTYTLRLVNRGNEVVLIGDPSSSSRPQIEIGRTFGIPTGPTKIVLDPTWRFTKRTYEGKTLGHVYLTNNQTLAALGAAAGSTPTPTPTPTPRPTTPPTASSKFSDIAGDVYRNEIEGAVALGFVAGVNETTFGPVNTLTREQIVSMVVEALVRLPGINLNVPSQASVRPYPDVVPTRWSAAKIQFARDNGIISGYRDGTFRPTQEVTRAELMAILQKATLFAKQRLGMSSQISAPNSPTSFSDTSGHWAAATIGQMSGYCKVASPLNEVGSAFFPNSSARRNYAAAATLRMINCIKADK</sequence>
<feature type="region of interest" description="Disordered" evidence="1">
    <location>
        <begin position="195"/>
        <end position="217"/>
    </location>
</feature>
<dbReference type="Pfam" id="PF12565">
    <property type="entry name" value="DUF3747"/>
    <property type="match status" value="1"/>
</dbReference>
<dbReference type="PANTHER" id="PTHR43308">
    <property type="entry name" value="OUTER MEMBRANE PROTEIN ALPHA-RELATED"/>
    <property type="match status" value="1"/>
</dbReference>
<evidence type="ECO:0000259" key="2">
    <source>
        <dbReference type="PROSITE" id="PS51272"/>
    </source>
</evidence>
<dbReference type="AlphaFoldDB" id="A0A7C3VMD1"/>
<feature type="domain" description="SLH" evidence="2">
    <location>
        <begin position="353"/>
        <end position="416"/>
    </location>
</feature>
<dbReference type="InterPro" id="IPR001119">
    <property type="entry name" value="SLH_dom"/>
</dbReference>
<accession>A0A7C3VMD1</accession>